<dbReference type="AlphaFoldDB" id="A0A7Z2NVY4"/>
<protein>
    <submittedName>
        <fullName evidence="3">NTP transferase domain-containing protein</fullName>
    </submittedName>
</protein>
<dbReference type="SUPFAM" id="SSF53448">
    <property type="entry name" value="Nucleotide-diphospho-sugar transferases"/>
    <property type="match status" value="1"/>
</dbReference>
<reference evidence="3 4" key="1">
    <citation type="submission" date="2020-01" db="EMBL/GenBank/DDBJ databases">
        <title>Sphingomonas sp. C33 whole genome sequece.</title>
        <authorList>
            <person name="Park C."/>
        </authorList>
    </citation>
    <scope>NUCLEOTIDE SEQUENCE [LARGE SCALE GENOMIC DNA]</scope>
    <source>
        <strain evidence="3 4">C33</strain>
    </source>
</reference>
<organism evidence="3 4">
    <name type="scientific">Sphingomonas changnyeongensis</name>
    <dbReference type="NCBI Taxonomy" id="2698679"/>
    <lineage>
        <taxon>Bacteria</taxon>
        <taxon>Pseudomonadati</taxon>
        <taxon>Pseudomonadota</taxon>
        <taxon>Alphaproteobacteria</taxon>
        <taxon>Sphingomonadales</taxon>
        <taxon>Sphingomonadaceae</taxon>
        <taxon>Sphingomonas</taxon>
    </lineage>
</organism>
<accession>A0A7Z2NVY4</accession>
<dbReference type="InterPro" id="IPR025877">
    <property type="entry name" value="MobA-like_NTP_Trfase"/>
</dbReference>
<keyword evidence="3" id="KW-0808">Transferase</keyword>
<evidence type="ECO:0000256" key="1">
    <source>
        <dbReference type="ARBA" id="ARBA00022842"/>
    </source>
</evidence>
<name>A0A7Z2NVY4_9SPHN</name>
<evidence type="ECO:0000259" key="2">
    <source>
        <dbReference type="Pfam" id="PF12804"/>
    </source>
</evidence>
<gene>
    <name evidence="3" type="ORF">GVO57_04585</name>
</gene>
<dbReference type="RefSeq" id="WP_160592172.1">
    <property type="nucleotide sequence ID" value="NZ_CP047895.1"/>
</dbReference>
<dbReference type="Pfam" id="PF12804">
    <property type="entry name" value="NTP_transf_3"/>
    <property type="match status" value="1"/>
</dbReference>
<dbReference type="EMBL" id="CP047895">
    <property type="protein sequence ID" value="QHL90244.1"/>
    <property type="molecule type" value="Genomic_DNA"/>
</dbReference>
<evidence type="ECO:0000313" key="4">
    <source>
        <dbReference type="Proteomes" id="UP000464468"/>
    </source>
</evidence>
<sequence>MASQSPIAPPPGSPAILILAGKRDGRLDPLAEQAGVSHKAVVPIRGKPLIVWVLEAAEAAWPDSPIYVSIHDAAVIAGLPIVARLQAAGRLIAVPAGPGIVESLEAVVAAAGDRAWPMLVTTADNVLVTPEALRRLHDEAVRDGAGAALSVASREQILAAHPEGQRRFYEFADVAISNCNAYWLADAAALRAAESFRGGGQFIKTPGAILKAFGLWNLIGFRRRWWSLDRIMANLSRRFGVRVRPVFVTDGALAVDVDNPRTYAIAEVLLASRKPEAREA</sequence>
<dbReference type="InterPro" id="IPR029044">
    <property type="entry name" value="Nucleotide-diphossugar_trans"/>
</dbReference>
<proteinExistence type="predicted"/>
<feature type="domain" description="MobA-like NTP transferase" evidence="2">
    <location>
        <begin position="17"/>
        <end position="158"/>
    </location>
</feature>
<dbReference type="Gene3D" id="3.90.550.10">
    <property type="entry name" value="Spore Coat Polysaccharide Biosynthesis Protein SpsA, Chain A"/>
    <property type="match status" value="1"/>
</dbReference>
<keyword evidence="1" id="KW-0460">Magnesium</keyword>
<evidence type="ECO:0000313" key="3">
    <source>
        <dbReference type="EMBL" id="QHL90244.1"/>
    </source>
</evidence>
<keyword evidence="4" id="KW-1185">Reference proteome</keyword>
<dbReference type="Proteomes" id="UP000464468">
    <property type="component" value="Chromosome"/>
</dbReference>
<dbReference type="KEGG" id="schy:GVO57_04585"/>
<dbReference type="GO" id="GO:0016779">
    <property type="term" value="F:nucleotidyltransferase activity"/>
    <property type="evidence" value="ECO:0007669"/>
    <property type="project" value="UniProtKB-ARBA"/>
</dbReference>